<proteinExistence type="predicted"/>
<dbReference type="SUPFAM" id="SSF53850">
    <property type="entry name" value="Periplasmic binding protein-like II"/>
    <property type="match status" value="1"/>
</dbReference>
<evidence type="ECO:0000313" key="2">
    <source>
        <dbReference type="EMBL" id="CAH0529545.1"/>
    </source>
</evidence>
<keyword evidence="1" id="KW-0732">Signal</keyword>
<accession>A0ABM8ZM18</accession>
<protein>
    <recommendedName>
        <fullName evidence="4">Phosphate ABC transporter substrate-binding protein</fullName>
    </recommendedName>
</protein>
<dbReference type="Gene3D" id="3.40.190.10">
    <property type="entry name" value="Periplasmic binding protein-like II"/>
    <property type="match status" value="1"/>
</dbReference>
<comment type="caution">
    <text evidence="2">The sequence shown here is derived from an EMBL/GenBank/DDBJ whole genome shotgun (WGS) entry which is preliminary data.</text>
</comment>
<dbReference type="RefSeq" id="WP_237486135.1">
    <property type="nucleotide sequence ID" value="NZ_CAKLCM010000003.1"/>
</dbReference>
<reference evidence="2" key="1">
    <citation type="submission" date="2021-12" db="EMBL/GenBank/DDBJ databases">
        <authorList>
            <person name="Rodrigo-Torres L."/>
            <person name="Arahal R. D."/>
            <person name="Lucena T."/>
        </authorList>
    </citation>
    <scope>NUCLEOTIDE SEQUENCE</scope>
    <source>
        <strain evidence="2">CECT 8226</strain>
    </source>
</reference>
<dbReference type="EMBL" id="CAKLCM010000003">
    <property type="protein sequence ID" value="CAH0529545.1"/>
    <property type="molecule type" value="Genomic_DNA"/>
</dbReference>
<evidence type="ECO:0000256" key="1">
    <source>
        <dbReference type="SAM" id="SignalP"/>
    </source>
</evidence>
<gene>
    <name evidence="2" type="ORF">VHP8226_03299</name>
</gene>
<evidence type="ECO:0000313" key="3">
    <source>
        <dbReference type="Proteomes" id="UP000838160"/>
    </source>
</evidence>
<feature type="signal peptide" evidence="1">
    <location>
        <begin position="1"/>
        <end position="19"/>
    </location>
</feature>
<sequence length="136" mass="14390">MKKLTTLIVTSLLSLSAHAGFAVVGNPAGIDALSKADVKKLFLGKKTQLPNGKTAAIVELKDGDAQRVAFHDLATGRSESQLQSAWSRLVFTGKAEAPIQVADFNQVLSTVSSNPNAIGYIDDAMVDGSVKVLFKF</sequence>
<dbReference type="Proteomes" id="UP000838160">
    <property type="component" value="Unassembled WGS sequence"/>
</dbReference>
<keyword evidence="3" id="KW-1185">Reference proteome</keyword>
<evidence type="ECO:0008006" key="4">
    <source>
        <dbReference type="Google" id="ProtNLM"/>
    </source>
</evidence>
<organism evidence="2 3">
    <name type="scientific">Vibrio hippocampi</name>
    <dbReference type="NCBI Taxonomy" id="654686"/>
    <lineage>
        <taxon>Bacteria</taxon>
        <taxon>Pseudomonadati</taxon>
        <taxon>Pseudomonadota</taxon>
        <taxon>Gammaproteobacteria</taxon>
        <taxon>Vibrionales</taxon>
        <taxon>Vibrionaceae</taxon>
        <taxon>Vibrio</taxon>
    </lineage>
</organism>
<feature type="chain" id="PRO_5045939840" description="Phosphate ABC transporter substrate-binding protein" evidence="1">
    <location>
        <begin position="20"/>
        <end position="136"/>
    </location>
</feature>
<name>A0ABM8ZM18_9VIBR</name>